<dbReference type="SUPFAM" id="SSF64263">
    <property type="entry name" value="Prokaryotic ribosomal protein L17"/>
    <property type="match status" value="1"/>
</dbReference>
<keyword evidence="3 4" id="KW-0687">Ribonucleoprotein</keyword>
<dbReference type="PANTHER" id="PTHR14413">
    <property type="entry name" value="RIBOSOMAL PROTEIN L17"/>
    <property type="match status" value="1"/>
</dbReference>
<keyword evidence="2 4" id="KW-0689">Ribosomal protein</keyword>
<keyword evidence="8" id="KW-1185">Reference proteome</keyword>
<dbReference type="EMBL" id="KQ965771">
    <property type="protein sequence ID" value="KXS14095.1"/>
    <property type="molecule type" value="Genomic_DNA"/>
</dbReference>
<reference evidence="7 8" key="1">
    <citation type="journal article" date="2015" name="Genome Biol. Evol.">
        <title>Phylogenomic analyses indicate that early fungi evolved digesting cell walls of algal ancestors of land plants.</title>
        <authorList>
            <person name="Chang Y."/>
            <person name="Wang S."/>
            <person name="Sekimoto S."/>
            <person name="Aerts A.L."/>
            <person name="Choi C."/>
            <person name="Clum A."/>
            <person name="LaButti K.M."/>
            <person name="Lindquist E.A."/>
            <person name="Yee Ngan C."/>
            <person name="Ohm R.A."/>
            <person name="Salamov A.A."/>
            <person name="Grigoriev I.V."/>
            <person name="Spatafora J.W."/>
            <person name="Berbee M.L."/>
        </authorList>
    </citation>
    <scope>NUCLEOTIDE SEQUENCE [LARGE SCALE GENOMIC DNA]</scope>
    <source>
        <strain evidence="7 8">JEL478</strain>
    </source>
</reference>
<dbReference type="GO" id="GO:0003735">
    <property type="term" value="F:structural constituent of ribosome"/>
    <property type="evidence" value="ECO:0007669"/>
    <property type="project" value="InterPro"/>
</dbReference>
<evidence type="ECO:0000256" key="2">
    <source>
        <dbReference type="ARBA" id="ARBA00022980"/>
    </source>
</evidence>
<evidence type="ECO:0008006" key="9">
    <source>
        <dbReference type="Google" id="ProtNLM"/>
    </source>
</evidence>
<keyword evidence="5" id="KW-0175">Coiled coil</keyword>
<evidence type="ECO:0000256" key="3">
    <source>
        <dbReference type="ARBA" id="ARBA00023274"/>
    </source>
</evidence>
<evidence type="ECO:0000313" key="7">
    <source>
        <dbReference type="EMBL" id="KXS14095.1"/>
    </source>
</evidence>
<gene>
    <name evidence="7" type="ORF">M427DRAFT_354514</name>
</gene>
<evidence type="ECO:0000256" key="5">
    <source>
        <dbReference type="SAM" id="Coils"/>
    </source>
</evidence>
<dbReference type="AlphaFoldDB" id="A0A139AC96"/>
<feature type="region of interest" description="Disordered" evidence="6">
    <location>
        <begin position="325"/>
        <end position="366"/>
    </location>
</feature>
<dbReference type="OrthoDB" id="275000at2759"/>
<dbReference type="NCBIfam" id="TIGR00059">
    <property type="entry name" value="L17"/>
    <property type="match status" value="1"/>
</dbReference>
<sequence>MRHQHKWRKLNRSPTHRHDLLSNLLSQLIVHDRIVTTVPKAKEVQKWAEQAIEVAGKGTNAAKLKLAGRVFNHHLTIPKLFSELKYRFNGQNGPYTRIHLLGVRPHDKAPRAILELKNSPRDLEYLNAKTNIDQLRAQLDVVETKIREAEVAARSILSSGADIPALRLAPSLRQDIYRNPSGLHRDVPVWVQLDRAQEVRKLQSQRRSLLATLRKMEKTLADHERAEESRRSWTEAELQNALRRKQEALEGVAARVRAFQRLGPPPKKEQVMEAVMEAGKAAMVGLQSGRVQSLTWDDWVRYRDTGAVTAVDVRTISADSWMDPSIKRPLKEPRPKKQKYPGVKVKRAEPESQSKYVGANEGEKEKPGYLKGVWDRVRGMSMLKNRFIG</sequence>
<dbReference type="Gene3D" id="3.90.1030.10">
    <property type="entry name" value="Ribosomal protein L17"/>
    <property type="match status" value="1"/>
</dbReference>
<dbReference type="Pfam" id="PF01196">
    <property type="entry name" value="Ribosomal_L17"/>
    <property type="match status" value="1"/>
</dbReference>
<accession>A0A139AC96</accession>
<dbReference type="GO" id="GO:0005762">
    <property type="term" value="C:mitochondrial large ribosomal subunit"/>
    <property type="evidence" value="ECO:0007669"/>
    <property type="project" value="TreeGrafter"/>
</dbReference>
<dbReference type="PANTHER" id="PTHR14413:SF16">
    <property type="entry name" value="LARGE RIBOSOMAL SUBUNIT PROTEIN BL17M"/>
    <property type="match status" value="1"/>
</dbReference>
<proteinExistence type="inferred from homology"/>
<evidence type="ECO:0000256" key="4">
    <source>
        <dbReference type="RuleBase" id="RU000660"/>
    </source>
</evidence>
<feature type="coiled-coil region" evidence="5">
    <location>
        <begin position="125"/>
        <end position="152"/>
    </location>
</feature>
<dbReference type="STRING" id="1344416.A0A139AC96"/>
<protein>
    <recommendedName>
        <fullName evidence="9">Ribosomal protein L17</fullName>
    </recommendedName>
</protein>
<evidence type="ECO:0000256" key="1">
    <source>
        <dbReference type="ARBA" id="ARBA00008777"/>
    </source>
</evidence>
<evidence type="ECO:0000256" key="6">
    <source>
        <dbReference type="SAM" id="MobiDB-lite"/>
    </source>
</evidence>
<dbReference type="GO" id="GO:0006412">
    <property type="term" value="P:translation"/>
    <property type="evidence" value="ECO:0007669"/>
    <property type="project" value="InterPro"/>
</dbReference>
<dbReference type="InterPro" id="IPR000456">
    <property type="entry name" value="Ribosomal_bL17"/>
</dbReference>
<evidence type="ECO:0000313" key="8">
    <source>
        <dbReference type="Proteomes" id="UP000070544"/>
    </source>
</evidence>
<organism evidence="7 8">
    <name type="scientific">Gonapodya prolifera (strain JEL478)</name>
    <name type="common">Monoblepharis prolifera</name>
    <dbReference type="NCBI Taxonomy" id="1344416"/>
    <lineage>
        <taxon>Eukaryota</taxon>
        <taxon>Fungi</taxon>
        <taxon>Fungi incertae sedis</taxon>
        <taxon>Chytridiomycota</taxon>
        <taxon>Chytridiomycota incertae sedis</taxon>
        <taxon>Monoblepharidomycetes</taxon>
        <taxon>Monoblepharidales</taxon>
        <taxon>Gonapodyaceae</taxon>
        <taxon>Gonapodya</taxon>
    </lineage>
</organism>
<name>A0A139AC96_GONPJ</name>
<dbReference type="Proteomes" id="UP000070544">
    <property type="component" value="Unassembled WGS sequence"/>
</dbReference>
<feature type="compositionally biased region" description="Basic and acidic residues" evidence="6">
    <location>
        <begin position="325"/>
        <end position="335"/>
    </location>
</feature>
<dbReference type="InterPro" id="IPR036373">
    <property type="entry name" value="Ribosomal_bL17_sf"/>
</dbReference>
<comment type="similarity">
    <text evidence="1 4">Belongs to the bacterial ribosomal protein bL17 family.</text>
</comment>
<feature type="coiled-coil region" evidence="5">
    <location>
        <begin position="199"/>
        <end position="255"/>
    </location>
</feature>